<protein>
    <recommendedName>
        <fullName evidence="4">Tudor domain-containing protein</fullName>
    </recommendedName>
</protein>
<evidence type="ECO:0008006" key="4">
    <source>
        <dbReference type="Google" id="ProtNLM"/>
    </source>
</evidence>
<dbReference type="Proteomes" id="UP000280834">
    <property type="component" value="Unassembled WGS sequence"/>
</dbReference>
<keyword evidence="3" id="KW-1185">Reference proteome</keyword>
<name>A0A3P7TXZ9_9BILA</name>
<dbReference type="EMBL" id="UZAG01002087">
    <property type="protein sequence ID" value="VDO12743.1"/>
    <property type="molecule type" value="Genomic_DNA"/>
</dbReference>
<evidence type="ECO:0000256" key="1">
    <source>
        <dbReference type="SAM" id="Coils"/>
    </source>
</evidence>
<accession>A0A3P7TXZ9</accession>
<organism evidence="2 3">
    <name type="scientific">Brugia timori</name>
    <dbReference type="NCBI Taxonomy" id="42155"/>
    <lineage>
        <taxon>Eukaryota</taxon>
        <taxon>Metazoa</taxon>
        <taxon>Ecdysozoa</taxon>
        <taxon>Nematoda</taxon>
        <taxon>Chromadorea</taxon>
        <taxon>Rhabditida</taxon>
        <taxon>Spirurina</taxon>
        <taxon>Spiruromorpha</taxon>
        <taxon>Filarioidea</taxon>
        <taxon>Onchocercidae</taxon>
        <taxon>Brugia</taxon>
    </lineage>
</organism>
<keyword evidence="1" id="KW-0175">Coiled coil</keyword>
<feature type="coiled-coil region" evidence="1">
    <location>
        <begin position="119"/>
        <end position="149"/>
    </location>
</feature>
<proteinExistence type="predicted"/>
<reference evidence="2 3" key="1">
    <citation type="submission" date="2018-11" db="EMBL/GenBank/DDBJ databases">
        <authorList>
            <consortium name="Pathogen Informatics"/>
        </authorList>
    </citation>
    <scope>NUCLEOTIDE SEQUENCE [LARGE SCALE GENOMIC DNA]</scope>
</reference>
<dbReference type="AlphaFoldDB" id="A0A3P7TXZ9"/>
<evidence type="ECO:0000313" key="2">
    <source>
        <dbReference type="EMBL" id="VDO12743.1"/>
    </source>
</evidence>
<gene>
    <name evidence="2" type="ORF">BTMF_LOCUS2520</name>
</gene>
<evidence type="ECO:0000313" key="3">
    <source>
        <dbReference type="Proteomes" id="UP000280834"/>
    </source>
</evidence>
<sequence length="206" mass="23951">MLVDFGQTVVCSVSDLFELQDQPAEVLEKPIASFRCRVKRFSPSKKNVNKGIRLLDENNYNVCLTLKCARDLYWAKVTLSDTDFVLYYKKPRVRKEVDEKKSVKQGKNINSASQGYSDSLELEQRKEELHEEEERLHEQEEMLRKEEENFTNESIKREQELQLVALQMQLWDISAKLDVIASNNSNLVKAVCIIQVCKEFSGEKIL</sequence>